<feature type="chain" id="PRO_5013897663" description="DUF4252 domain-containing protein" evidence="1">
    <location>
        <begin position="28"/>
        <end position="196"/>
    </location>
</feature>
<evidence type="ECO:0008006" key="4">
    <source>
        <dbReference type="Google" id="ProtNLM"/>
    </source>
</evidence>
<dbReference type="AlphaFoldDB" id="A0A2H3NS64"/>
<gene>
    <name evidence="2" type="ORF">CRI93_09685</name>
</gene>
<comment type="caution">
    <text evidence="2">The sequence shown here is derived from an EMBL/GenBank/DDBJ whole genome shotgun (WGS) entry which is preliminary data.</text>
</comment>
<dbReference type="InterPro" id="IPR025348">
    <property type="entry name" value="DUF4252"/>
</dbReference>
<dbReference type="Pfam" id="PF14060">
    <property type="entry name" value="DUF4252"/>
    <property type="match status" value="1"/>
</dbReference>
<reference evidence="2 3" key="1">
    <citation type="submission" date="2017-10" db="EMBL/GenBank/DDBJ databases">
        <title>Draft genome of Longimonas halophila.</title>
        <authorList>
            <person name="Goh K.M."/>
            <person name="Shamsir M.S."/>
            <person name="Lim S.W."/>
        </authorList>
    </citation>
    <scope>NUCLEOTIDE SEQUENCE [LARGE SCALE GENOMIC DNA]</scope>
    <source>
        <strain evidence="2 3">KCTC 42399</strain>
    </source>
</reference>
<proteinExistence type="predicted"/>
<dbReference type="EMBL" id="PDEP01000008">
    <property type="protein sequence ID" value="PEN06541.1"/>
    <property type="molecule type" value="Genomic_DNA"/>
</dbReference>
<keyword evidence="3" id="KW-1185">Reference proteome</keyword>
<evidence type="ECO:0000256" key="1">
    <source>
        <dbReference type="SAM" id="SignalP"/>
    </source>
</evidence>
<keyword evidence="1" id="KW-0732">Signal</keyword>
<accession>A0A2H3NS64</accession>
<dbReference type="Proteomes" id="UP000221024">
    <property type="component" value="Unassembled WGS sequence"/>
</dbReference>
<evidence type="ECO:0000313" key="2">
    <source>
        <dbReference type="EMBL" id="PEN06541.1"/>
    </source>
</evidence>
<organism evidence="2 3">
    <name type="scientific">Longimonas halophila</name>
    <dbReference type="NCBI Taxonomy" id="1469170"/>
    <lineage>
        <taxon>Bacteria</taxon>
        <taxon>Pseudomonadati</taxon>
        <taxon>Rhodothermota</taxon>
        <taxon>Rhodothermia</taxon>
        <taxon>Rhodothermales</taxon>
        <taxon>Salisaetaceae</taxon>
        <taxon>Longimonas</taxon>
    </lineage>
</organism>
<feature type="signal peptide" evidence="1">
    <location>
        <begin position="1"/>
        <end position="27"/>
    </location>
</feature>
<evidence type="ECO:0000313" key="3">
    <source>
        <dbReference type="Proteomes" id="UP000221024"/>
    </source>
</evidence>
<dbReference type="OrthoDB" id="123183at2"/>
<name>A0A2H3NS64_9BACT</name>
<dbReference type="RefSeq" id="WP_098062434.1">
    <property type="nucleotide sequence ID" value="NZ_PDEP01000008.1"/>
</dbReference>
<protein>
    <recommendedName>
        <fullName evidence="4">DUF4252 domain-containing protein</fullName>
    </recommendedName>
</protein>
<sequence length="196" mass="21440">MRTLRSLTIAFALLCITSVAGPPVSLAQSDSVTNDPGYVDLSRVADALDMRPNIEVTIQGALLDMVRSRAAREEDSAAAGLMQNLRSIQMRGFPTENMATADYSDLLDRFADDLLDSGWERVMHVRDEGEDVSLFMRYDDEEVSGLTMMMSDPSDDRLLFINIVGRIQPDELGTLMGGAGVDIDTMPPSDSSNAQE</sequence>